<proteinExistence type="predicted"/>
<gene>
    <name evidence="2" type="ORF">ShirakiTB12_54190</name>
</gene>
<accession>A0AAX6BTD4</accession>
<comment type="caution">
    <text evidence="2">The sequence shown here is derived from an EMBL/GenBank/DDBJ whole genome shotgun (WGS) entry which is preliminary data.</text>
</comment>
<organism evidence="2 3">
    <name type="scientific">Priestia megaterium</name>
    <name type="common">Bacillus megaterium</name>
    <dbReference type="NCBI Taxonomy" id="1404"/>
    <lineage>
        <taxon>Bacteria</taxon>
        <taxon>Bacillati</taxon>
        <taxon>Bacillota</taxon>
        <taxon>Bacilli</taxon>
        <taxon>Bacillales</taxon>
        <taxon>Bacillaceae</taxon>
        <taxon>Priestia</taxon>
    </lineage>
</organism>
<keyword evidence="1" id="KW-1133">Transmembrane helix</keyword>
<reference evidence="2" key="1">
    <citation type="journal article" date="2024" name="Appl Microbiol">
        <title>Effect of kuratsuki Bacillus and Priestia on Taste of Sake.</title>
        <authorList>
            <person name="Kobayashi K."/>
            <person name="Nishida H."/>
        </authorList>
    </citation>
    <scope>NUCLEOTIDE SEQUENCE</scope>
    <source>
        <strain evidence="2">B-12</strain>
    </source>
</reference>
<evidence type="ECO:0000256" key="1">
    <source>
        <dbReference type="SAM" id="Phobius"/>
    </source>
</evidence>
<feature type="transmembrane region" description="Helical" evidence="1">
    <location>
        <begin position="38"/>
        <end position="59"/>
    </location>
</feature>
<protein>
    <submittedName>
        <fullName evidence="2">Uncharacterized protein</fullName>
    </submittedName>
</protein>
<evidence type="ECO:0000313" key="2">
    <source>
        <dbReference type="EMBL" id="GMG76950.1"/>
    </source>
</evidence>
<feature type="transmembrane region" description="Helical" evidence="1">
    <location>
        <begin position="16"/>
        <end position="32"/>
    </location>
</feature>
<dbReference type="Proteomes" id="UP001165240">
    <property type="component" value="Unassembled WGS sequence"/>
</dbReference>
<keyword evidence="1" id="KW-0812">Transmembrane</keyword>
<keyword evidence="1" id="KW-0472">Membrane</keyword>
<name>A0AAX6BTD4_PRIMG</name>
<evidence type="ECO:0000313" key="3">
    <source>
        <dbReference type="Proteomes" id="UP001165240"/>
    </source>
</evidence>
<sequence length="77" mass="8637">MFRSIWCALENETQKMILIISPVVILGIIALLNIHPLVTIACTLLVGLYGGIFFAVNLIREFISNVRHKISSINNKE</sequence>
<dbReference type="EMBL" id="BSYK01000004">
    <property type="protein sequence ID" value="GMG76950.1"/>
    <property type="molecule type" value="Genomic_DNA"/>
</dbReference>
<dbReference type="AlphaFoldDB" id="A0AAX6BTD4"/>